<evidence type="ECO:0000313" key="2">
    <source>
        <dbReference type="EMBL" id="MEQ2208482.1"/>
    </source>
</evidence>
<protein>
    <submittedName>
        <fullName evidence="2">Uncharacterized protein</fullName>
    </submittedName>
</protein>
<feature type="non-terminal residue" evidence="2">
    <location>
        <position position="1"/>
    </location>
</feature>
<sequence length="140" mass="16023">KLVDLLSDRLSHSHSRMVLLTACFLFFLHITRSSDQHLQALIPVLQSSGLTDSFSQSRPRVALVMSRRGWRWEDVQNVVCVLQHLALRDRYQVICSCLYDRRIPLSAVSDRSKAHLRKSCDAISFCILLTTSASRQLLKL</sequence>
<dbReference type="Proteomes" id="UP001434883">
    <property type="component" value="Unassembled WGS sequence"/>
</dbReference>
<organism evidence="2 3">
    <name type="scientific">Xenoophorus captivus</name>
    <dbReference type="NCBI Taxonomy" id="1517983"/>
    <lineage>
        <taxon>Eukaryota</taxon>
        <taxon>Metazoa</taxon>
        <taxon>Chordata</taxon>
        <taxon>Craniata</taxon>
        <taxon>Vertebrata</taxon>
        <taxon>Euteleostomi</taxon>
        <taxon>Actinopterygii</taxon>
        <taxon>Neopterygii</taxon>
        <taxon>Teleostei</taxon>
        <taxon>Neoteleostei</taxon>
        <taxon>Acanthomorphata</taxon>
        <taxon>Ovalentaria</taxon>
        <taxon>Atherinomorphae</taxon>
        <taxon>Cyprinodontiformes</taxon>
        <taxon>Goodeidae</taxon>
        <taxon>Xenoophorus</taxon>
    </lineage>
</organism>
<feature type="chain" id="PRO_5045138520" evidence="1">
    <location>
        <begin position="34"/>
        <end position="140"/>
    </location>
</feature>
<evidence type="ECO:0000256" key="1">
    <source>
        <dbReference type="SAM" id="SignalP"/>
    </source>
</evidence>
<proteinExistence type="predicted"/>
<name>A0ABV0RLD9_9TELE</name>
<accession>A0ABV0RLD9</accession>
<keyword evidence="1" id="KW-0732">Signal</keyword>
<dbReference type="EMBL" id="JAHRIN010050536">
    <property type="protein sequence ID" value="MEQ2208482.1"/>
    <property type="molecule type" value="Genomic_DNA"/>
</dbReference>
<gene>
    <name evidence="2" type="ORF">XENOCAPTIV_002346</name>
</gene>
<evidence type="ECO:0000313" key="3">
    <source>
        <dbReference type="Proteomes" id="UP001434883"/>
    </source>
</evidence>
<feature type="signal peptide" evidence="1">
    <location>
        <begin position="1"/>
        <end position="33"/>
    </location>
</feature>
<comment type="caution">
    <text evidence="2">The sequence shown here is derived from an EMBL/GenBank/DDBJ whole genome shotgun (WGS) entry which is preliminary data.</text>
</comment>
<keyword evidence="3" id="KW-1185">Reference proteome</keyword>
<reference evidence="2 3" key="1">
    <citation type="submission" date="2021-06" db="EMBL/GenBank/DDBJ databases">
        <authorList>
            <person name="Palmer J.M."/>
        </authorList>
    </citation>
    <scope>NUCLEOTIDE SEQUENCE [LARGE SCALE GENOMIC DNA]</scope>
    <source>
        <strain evidence="2 3">XC_2019</strain>
        <tissue evidence="2">Muscle</tissue>
    </source>
</reference>